<dbReference type="SUPFAM" id="SSF46785">
    <property type="entry name" value="Winged helix' DNA-binding domain"/>
    <property type="match status" value="1"/>
</dbReference>
<dbReference type="EMBL" id="JBHSIU010000122">
    <property type="protein sequence ID" value="MFC5007361.1"/>
    <property type="molecule type" value="Genomic_DNA"/>
</dbReference>
<dbReference type="InterPro" id="IPR036390">
    <property type="entry name" value="WH_DNA-bd_sf"/>
</dbReference>
<sequence length="328" mass="36407">MSNDAGTTRHAPPGDISRPGVMRSRPSPHPQPLGWASLRALARRLEPRDYTIAHLLDEHRTLTTDQITAALFTATRTCRNRLDVLRRLGFIAWFIPIRRRRRPATHWIPALLSARYTALAGGRRPPTARAVRELQDRMVVSPLVHHTVGANGVFIGLLAQARTRPDARLARWWSGPTMSATVGNRIQPDGHGVWREDGHTVSFYLEYDTGTETLSTVAGKLRAYRTLQDLGGPYWPVLFVLPSRLREHNLRQRFTATGTSGVIVATTSQDRVDVDPAGPIWALADGTGPEPALRWRLVELPSEPGLPGIFHPGPATPEQDPLRLLIPP</sequence>
<dbReference type="Pfam" id="PF13814">
    <property type="entry name" value="Replic_Relax"/>
    <property type="match status" value="1"/>
</dbReference>
<gene>
    <name evidence="2" type="ORF">ACFPIJ_57320</name>
</gene>
<dbReference type="RefSeq" id="WP_380128006.1">
    <property type="nucleotide sequence ID" value="NZ_JBHSIU010000122.1"/>
</dbReference>
<keyword evidence="3" id="KW-1185">Reference proteome</keyword>
<accession>A0ABV9WF51</accession>
<organism evidence="2 3">
    <name type="scientific">Dactylosporangium cerinum</name>
    <dbReference type="NCBI Taxonomy" id="1434730"/>
    <lineage>
        <taxon>Bacteria</taxon>
        <taxon>Bacillati</taxon>
        <taxon>Actinomycetota</taxon>
        <taxon>Actinomycetes</taxon>
        <taxon>Micromonosporales</taxon>
        <taxon>Micromonosporaceae</taxon>
        <taxon>Dactylosporangium</taxon>
    </lineage>
</organism>
<comment type="caution">
    <text evidence="2">The sequence shown here is derived from an EMBL/GenBank/DDBJ whole genome shotgun (WGS) entry which is preliminary data.</text>
</comment>
<proteinExistence type="predicted"/>
<evidence type="ECO:0000313" key="3">
    <source>
        <dbReference type="Proteomes" id="UP001595912"/>
    </source>
</evidence>
<reference evidence="3" key="1">
    <citation type="journal article" date="2019" name="Int. J. Syst. Evol. Microbiol.">
        <title>The Global Catalogue of Microorganisms (GCM) 10K type strain sequencing project: providing services to taxonomists for standard genome sequencing and annotation.</title>
        <authorList>
            <consortium name="The Broad Institute Genomics Platform"/>
            <consortium name="The Broad Institute Genome Sequencing Center for Infectious Disease"/>
            <person name="Wu L."/>
            <person name="Ma J."/>
        </authorList>
    </citation>
    <scope>NUCLEOTIDE SEQUENCE [LARGE SCALE GENOMIC DNA]</scope>
    <source>
        <strain evidence="3">CGMCC 4.7152</strain>
    </source>
</reference>
<feature type="region of interest" description="Disordered" evidence="1">
    <location>
        <begin position="1"/>
        <end position="33"/>
    </location>
</feature>
<dbReference type="Proteomes" id="UP001595912">
    <property type="component" value="Unassembled WGS sequence"/>
</dbReference>
<evidence type="ECO:0000256" key="1">
    <source>
        <dbReference type="SAM" id="MobiDB-lite"/>
    </source>
</evidence>
<dbReference type="InterPro" id="IPR025855">
    <property type="entry name" value="Replic_Relax"/>
</dbReference>
<name>A0ABV9WF51_9ACTN</name>
<evidence type="ECO:0000313" key="2">
    <source>
        <dbReference type="EMBL" id="MFC5007361.1"/>
    </source>
</evidence>
<protein>
    <submittedName>
        <fullName evidence="2">Replication-relaxation family protein</fullName>
    </submittedName>
</protein>